<name>A0A291P8Z0_9GAMM</name>
<reference evidence="2 3" key="1">
    <citation type="journal article" date="2017" name="Sci. Rep.">
        <title>Revealing the Saline Adaptation Strategies of the Halophilic Bacterium Halomonas beimenensis through High-throughput Omics and Transposon Mutagenesis Approaches.</title>
        <authorList>
            <person name="Chen Y.H."/>
            <person name="Lin S.S."/>
            <person name="Shyu Y.T."/>
        </authorList>
    </citation>
    <scope>NUCLEOTIDE SEQUENCE [LARGE SCALE GENOMIC DNA]</scope>
    <source>
        <strain evidence="2 3">NTU-111</strain>
    </source>
</reference>
<keyword evidence="1" id="KW-0812">Transmembrane</keyword>
<evidence type="ECO:0000256" key="1">
    <source>
        <dbReference type="SAM" id="Phobius"/>
    </source>
</evidence>
<keyword evidence="1" id="KW-0472">Membrane</keyword>
<feature type="transmembrane region" description="Helical" evidence="1">
    <location>
        <begin position="39"/>
        <end position="59"/>
    </location>
</feature>
<dbReference type="InterPro" id="IPR021682">
    <property type="entry name" value="DUF2933"/>
</dbReference>
<evidence type="ECO:0000313" key="3">
    <source>
        <dbReference type="Proteomes" id="UP000219993"/>
    </source>
</evidence>
<protein>
    <recommendedName>
        <fullName evidence="4">DUF2933 domain-containing protein</fullName>
    </recommendedName>
</protein>
<dbReference type="KEGG" id="hbe:BEI_2341"/>
<dbReference type="Proteomes" id="UP000219993">
    <property type="component" value="Chromosome"/>
</dbReference>
<evidence type="ECO:0008006" key="4">
    <source>
        <dbReference type="Google" id="ProtNLM"/>
    </source>
</evidence>
<gene>
    <name evidence="2" type="ORF">BEI_2341</name>
</gene>
<keyword evidence="3" id="KW-1185">Reference proteome</keyword>
<dbReference type="Pfam" id="PF11666">
    <property type="entry name" value="DUF2933"/>
    <property type="match status" value="1"/>
</dbReference>
<dbReference type="RefSeq" id="WP_097789675.1">
    <property type="nucleotide sequence ID" value="NZ_BAAADT010000004.1"/>
</dbReference>
<dbReference type="AlphaFoldDB" id="A0A291P8Z0"/>
<dbReference type="OrthoDB" id="5298481at2"/>
<keyword evidence="1" id="KW-1133">Transmembrane helix</keyword>
<feature type="transmembrane region" description="Helical" evidence="1">
    <location>
        <begin position="16"/>
        <end position="33"/>
    </location>
</feature>
<proteinExistence type="predicted"/>
<organism evidence="2 3">
    <name type="scientific">Halomonas beimenensis</name>
    <dbReference type="NCBI Taxonomy" id="475662"/>
    <lineage>
        <taxon>Bacteria</taxon>
        <taxon>Pseudomonadati</taxon>
        <taxon>Pseudomonadota</taxon>
        <taxon>Gammaproteobacteria</taxon>
        <taxon>Oceanospirillales</taxon>
        <taxon>Halomonadaceae</taxon>
        <taxon>Halomonas</taxon>
    </lineage>
</organism>
<sequence length="75" mass="8293">MNDETGWLDRRPGKGTFWLLVGLALAVVGFMLWEEHKGHLLGALPWLIVLACPLMHLFMHGGHRGHGKHGDGADN</sequence>
<dbReference type="EMBL" id="CP021435">
    <property type="protein sequence ID" value="ATJ83328.1"/>
    <property type="molecule type" value="Genomic_DNA"/>
</dbReference>
<accession>A0A291P8Z0</accession>
<evidence type="ECO:0000313" key="2">
    <source>
        <dbReference type="EMBL" id="ATJ83328.1"/>
    </source>
</evidence>